<dbReference type="RefSeq" id="WP_274268974.1">
    <property type="nucleotide sequence ID" value="NZ_CP117880.1"/>
</dbReference>
<dbReference type="EMBL" id="CP117880">
    <property type="protein sequence ID" value="WDF70265.1"/>
    <property type="molecule type" value="Genomic_DNA"/>
</dbReference>
<sequence>MKFLKYLLLTLVGLVALVLIVALFVPKTFHAGSEISIDRPADEVFSYVSQLKNQGNYDAWSKQDPHMEKQYSGTDGTIGFTYEWKSKKVGDGKQVITQIEPNKRIDMHLYFNGSDVANPSFIEVTPLSPTQSKVVWEIDGSMPYPFNMMSLFYDMSKDFAAGLQTLKSILEKQA</sequence>
<organism evidence="1 2">
    <name type="scientific">Sphingobacterium oryzagri</name>
    <dbReference type="NCBI Taxonomy" id="3025669"/>
    <lineage>
        <taxon>Bacteria</taxon>
        <taxon>Pseudomonadati</taxon>
        <taxon>Bacteroidota</taxon>
        <taxon>Sphingobacteriia</taxon>
        <taxon>Sphingobacteriales</taxon>
        <taxon>Sphingobacteriaceae</taxon>
        <taxon>Sphingobacterium</taxon>
    </lineage>
</organism>
<protein>
    <submittedName>
        <fullName evidence="1">SRPBCC family protein</fullName>
    </submittedName>
</protein>
<accession>A0ABY7WL81</accession>
<proteinExistence type="predicted"/>
<dbReference type="SUPFAM" id="SSF55961">
    <property type="entry name" value="Bet v1-like"/>
    <property type="match status" value="1"/>
</dbReference>
<dbReference type="Gene3D" id="3.30.530.20">
    <property type="match status" value="1"/>
</dbReference>
<gene>
    <name evidence="1" type="ORF">PQ465_07770</name>
</gene>
<dbReference type="CDD" id="cd07818">
    <property type="entry name" value="SRPBCC_1"/>
    <property type="match status" value="1"/>
</dbReference>
<dbReference type="Pfam" id="PF10604">
    <property type="entry name" value="Polyketide_cyc2"/>
    <property type="match status" value="1"/>
</dbReference>
<dbReference type="Proteomes" id="UP001221558">
    <property type="component" value="Chromosome"/>
</dbReference>
<evidence type="ECO:0000313" key="2">
    <source>
        <dbReference type="Proteomes" id="UP001221558"/>
    </source>
</evidence>
<reference evidence="1 2" key="1">
    <citation type="submission" date="2023-02" db="EMBL/GenBank/DDBJ databases">
        <title>Genome sequence of Sphingobacterium sp. KACC 22765.</title>
        <authorList>
            <person name="Kim S."/>
            <person name="Heo J."/>
            <person name="Kwon S.-W."/>
        </authorList>
    </citation>
    <scope>NUCLEOTIDE SEQUENCE [LARGE SCALE GENOMIC DNA]</scope>
    <source>
        <strain evidence="1 2">KACC 22765</strain>
    </source>
</reference>
<dbReference type="InterPro" id="IPR023393">
    <property type="entry name" value="START-like_dom_sf"/>
</dbReference>
<evidence type="ECO:0000313" key="1">
    <source>
        <dbReference type="EMBL" id="WDF70265.1"/>
    </source>
</evidence>
<keyword evidence="2" id="KW-1185">Reference proteome</keyword>
<dbReference type="InterPro" id="IPR019587">
    <property type="entry name" value="Polyketide_cyclase/dehydratase"/>
</dbReference>
<name>A0ABY7WL81_9SPHI</name>